<dbReference type="Proteomes" id="UP000276133">
    <property type="component" value="Unassembled WGS sequence"/>
</dbReference>
<evidence type="ECO:0000313" key="3">
    <source>
        <dbReference type="Proteomes" id="UP000276133"/>
    </source>
</evidence>
<dbReference type="EMBL" id="REGN01004425">
    <property type="protein sequence ID" value="RNA17586.1"/>
    <property type="molecule type" value="Genomic_DNA"/>
</dbReference>
<feature type="compositionally biased region" description="Polar residues" evidence="1">
    <location>
        <begin position="110"/>
        <end position="124"/>
    </location>
</feature>
<evidence type="ECO:0000313" key="2">
    <source>
        <dbReference type="EMBL" id="RNA17586.1"/>
    </source>
</evidence>
<proteinExistence type="predicted"/>
<dbReference type="AlphaFoldDB" id="A0A3M7R1Y2"/>
<evidence type="ECO:0000256" key="1">
    <source>
        <dbReference type="SAM" id="MobiDB-lite"/>
    </source>
</evidence>
<reference evidence="2 3" key="1">
    <citation type="journal article" date="2018" name="Sci. Rep.">
        <title>Genomic signatures of local adaptation to the degree of environmental predictability in rotifers.</title>
        <authorList>
            <person name="Franch-Gras L."/>
            <person name="Hahn C."/>
            <person name="Garcia-Roger E.M."/>
            <person name="Carmona M.J."/>
            <person name="Serra M."/>
            <person name="Gomez A."/>
        </authorList>
    </citation>
    <scope>NUCLEOTIDE SEQUENCE [LARGE SCALE GENOMIC DNA]</scope>
    <source>
        <strain evidence="2">HYR1</strain>
    </source>
</reference>
<gene>
    <name evidence="2" type="ORF">BpHYR1_038842</name>
</gene>
<feature type="region of interest" description="Disordered" evidence="1">
    <location>
        <begin position="80"/>
        <end position="125"/>
    </location>
</feature>
<keyword evidence="3" id="KW-1185">Reference proteome</keyword>
<organism evidence="2 3">
    <name type="scientific">Brachionus plicatilis</name>
    <name type="common">Marine rotifer</name>
    <name type="synonym">Brachionus muelleri</name>
    <dbReference type="NCBI Taxonomy" id="10195"/>
    <lineage>
        <taxon>Eukaryota</taxon>
        <taxon>Metazoa</taxon>
        <taxon>Spiralia</taxon>
        <taxon>Gnathifera</taxon>
        <taxon>Rotifera</taxon>
        <taxon>Eurotatoria</taxon>
        <taxon>Monogononta</taxon>
        <taxon>Pseudotrocha</taxon>
        <taxon>Ploima</taxon>
        <taxon>Brachionidae</taxon>
        <taxon>Brachionus</taxon>
    </lineage>
</organism>
<comment type="caution">
    <text evidence="2">The sequence shown here is derived from an EMBL/GenBank/DDBJ whole genome shotgun (WGS) entry which is preliminary data.</text>
</comment>
<feature type="non-terminal residue" evidence="2">
    <location>
        <position position="1"/>
    </location>
</feature>
<protein>
    <submittedName>
        <fullName evidence="2">Uncharacterized protein</fullName>
    </submittedName>
</protein>
<sequence>LAYRYRGLEWHRNAKDVPLGENRKRGKPVTTKKALMIQPTELQIRDYVRNQKKLPEALVNSILSQVDVMEEIEAQEAEMEIQNEIEVENNSNENSAQSEIPKKKRGRPTGSKNKPKSIQDQPQNKRILKKIIAYYLDTIKKELDSMKK</sequence>
<accession>A0A3M7R1Y2</accession>
<name>A0A3M7R1Y2_BRAPC</name>
<feature type="compositionally biased region" description="Low complexity" evidence="1">
    <location>
        <begin position="88"/>
        <end position="99"/>
    </location>
</feature>